<dbReference type="InterPro" id="IPR017853">
    <property type="entry name" value="GH"/>
</dbReference>
<feature type="region of interest" description="Disordered" evidence="9">
    <location>
        <begin position="1"/>
        <end position="35"/>
    </location>
</feature>
<evidence type="ECO:0000256" key="9">
    <source>
        <dbReference type="SAM" id="MobiDB-lite"/>
    </source>
</evidence>
<evidence type="ECO:0000256" key="3">
    <source>
        <dbReference type="ARBA" id="ARBA00012755"/>
    </source>
</evidence>
<feature type="region of interest" description="Disordered" evidence="9">
    <location>
        <begin position="496"/>
        <end position="524"/>
    </location>
</feature>
<dbReference type="FunFam" id="2.60.40.1180:FF:000008">
    <property type="entry name" value="Alpha-galactosidase"/>
    <property type="match status" value="1"/>
</dbReference>
<keyword evidence="12" id="KW-1185">Reference proteome</keyword>
<dbReference type="InterPro" id="IPR041233">
    <property type="entry name" value="Melibiase_C"/>
</dbReference>
<evidence type="ECO:0000256" key="4">
    <source>
        <dbReference type="ARBA" id="ARBA00022729"/>
    </source>
</evidence>
<protein>
    <recommendedName>
        <fullName evidence="3 8">Alpha-galactosidase</fullName>
        <ecNumber evidence="3 8">3.2.1.22</ecNumber>
    </recommendedName>
    <alternativeName>
        <fullName evidence="8">Melibiase</fullName>
    </alternativeName>
</protein>
<name>A0AAV5DL83_ELECO</name>
<reference evidence="11" key="2">
    <citation type="submission" date="2021-12" db="EMBL/GenBank/DDBJ databases">
        <title>Resequencing data analysis of finger millet.</title>
        <authorList>
            <person name="Hatakeyama M."/>
            <person name="Aluri S."/>
            <person name="Balachadran M.T."/>
            <person name="Sivarajan S.R."/>
            <person name="Poveda L."/>
            <person name="Shimizu-Inatsugi R."/>
            <person name="Schlapbach R."/>
            <person name="Sreeman S.M."/>
            <person name="Shimizu K.K."/>
        </authorList>
    </citation>
    <scope>NUCLEOTIDE SEQUENCE</scope>
</reference>
<keyword evidence="5 8" id="KW-0378">Hydrolase</keyword>
<proteinExistence type="inferred from homology"/>
<dbReference type="InterPro" id="IPR013780">
    <property type="entry name" value="Glyco_hydro_b"/>
</dbReference>
<dbReference type="CDD" id="cd14792">
    <property type="entry name" value="GH27"/>
    <property type="match status" value="1"/>
</dbReference>
<keyword evidence="7 8" id="KW-0326">Glycosidase</keyword>
<evidence type="ECO:0000313" key="12">
    <source>
        <dbReference type="Proteomes" id="UP001054889"/>
    </source>
</evidence>
<dbReference type="InterPro" id="IPR002241">
    <property type="entry name" value="Glyco_hydro_27"/>
</dbReference>
<dbReference type="Gene3D" id="2.60.40.1180">
    <property type="entry name" value="Golgi alpha-mannosidase II"/>
    <property type="match status" value="2"/>
</dbReference>
<dbReference type="SUPFAM" id="SSF51011">
    <property type="entry name" value="Glycosyl hydrolase domain"/>
    <property type="match status" value="2"/>
</dbReference>
<organism evidence="11 12">
    <name type="scientific">Eleusine coracana subsp. coracana</name>
    <dbReference type="NCBI Taxonomy" id="191504"/>
    <lineage>
        <taxon>Eukaryota</taxon>
        <taxon>Viridiplantae</taxon>
        <taxon>Streptophyta</taxon>
        <taxon>Embryophyta</taxon>
        <taxon>Tracheophyta</taxon>
        <taxon>Spermatophyta</taxon>
        <taxon>Magnoliopsida</taxon>
        <taxon>Liliopsida</taxon>
        <taxon>Poales</taxon>
        <taxon>Poaceae</taxon>
        <taxon>PACMAD clade</taxon>
        <taxon>Chloridoideae</taxon>
        <taxon>Cynodonteae</taxon>
        <taxon>Eleusininae</taxon>
        <taxon>Eleusine</taxon>
    </lineage>
</organism>
<dbReference type="FunFam" id="3.20.20.70:FF:000093">
    <property type="entry name" value="Alpha-galactosidase"/>
    <property type="match status" value="1"/>
</dbReference>
<keyword evidence="6 8" id="KW-1015">Disulfide bond</keyword>
<evidence type="ECO:0000259" key="10">
    <source>
        <dbReference type="Pfam" id="PF17801"/>
    </source>
</evidence>
<dbReference type="GO" id="GO:0005975">
    <property type="term" value="P:carbohydrate metabolic process"/>
    <property type="evidence" value="ECO:0007669"/>
    <property type="project" value="InterPro"/>
</dbReference>
<evidence type="ECO:0000256" key="7">
    <source>
        <dbReference type="ARBA" id="ARBA00023295"/>
    </source>
</evidence>
<evidence type="ECO:0000256" key="8">
    <source>
        <dbReference type="RuleBase" id="RU361168"/>
    </source>
</evidence>
<feature type="compositionally biased region" description="Basic and acidic residues" evidence="9">
    <location>
        <begin position="23"/>
        <end position="35"/>
    </location>
</feature>
<dbReference type="EC" id="3.2.1.22" evidence="3 8"/>
<comment type="caution">
    <text evidence="11">The sequence shown here is derived from an EMBL/GenBank/DDBJ whole genome shotgun (WGS) entry which is preliminary data.</text>
</comment>
<dbReference type="PANTHER" id="PTHR11452:SF75">
    <property type="entry name" value="ALPHA-GALACTOSIDASE MEL1"/>
    <property type="match status" value="1"/>
</dbReference>
<dbReference type="Proteomes" id="UP001054889">
    <property type="component" value="Unassembled WGS sequence"/>
</dbReference>
<evidence type="ECO:0000256" key="1">
    <source>
        <dbReference type="ARBA" id="ARBA00001255"/>
    </source>
</evidence>
<evidence type="ECO:0000313" key="11">
    <source>
        <dbReference type="EMBL" id="GJN10675.1"/>
    </source>
</evidence>
<dbReference type="AlphaFoldDB" id="A0AAV5DL83"/>
<reference evidence="11" key="1">
    <citation type="journal article" date="2018" name="DNA Res.">
        <title>Multiple hybrid de novo genome assembly of finger millet, an orphan allotetraploid crop.</title>
        <authorList>
            <person name="Hatakeyama M."/>
            <person name="Aluri S."/>
            <person name="Balachadran M.T."/>
            <person name="Sivarajan S.R."/>
            <person name="Patrignani A."/>
            <person name="Gruter S."/>
            <person name="Poveda L."/>
            <person name="Shimizu-Inatsugi R."/>
            <person name="Baeten J."/>
            <person name="Francoijs K.J."/>
            <person name="Nataraja K.N."/>
            <person name="Reddy Y.A.N."/>
            <person name="Phadnis S."/>
            <person name="Ravikumar R.L."/>
            <person name="Schlapbach R."/>
            <person name="Sreeman S.M."/>
            <person name="Shimizu K.K."/>
        </authorList>
    </citation>
    <scope>NUCLEOTIDE SEQUENCE</scope>
</reference>
<evidence type="ECO:0000256" key="5">
    <source>
        <dbReference type="ARBA" id="ARBA00022801"/>
    </source>
</evidence>
<dbReference type="Pfam" id="PF17801">
    <property type="entry name" value="Melibiase_C"/>
    <property type="match status" value="2"/>
</dbReference>
<feature type="domain" description="Alpha galactosidase C-terminal" evidence="10">
    <location>
        <begin position="415"/>
        <end position="468"/>
    </location>
</feature>
<feature type="domain" description="Alpha galactosidase C-terminal" evidence="10">
    <location>
        <begin position="357"/>
        <end position="408"/>
    </location>
</feature>
<dbReference type="GO" id="GO:0004557">
    <property type="term" value="F:alpha-galactosidase activity"/>
    <property type="evidence" value="ECO:0007669"/>
    <property type="project" value="UniProtKB-EC"/>
</dbReference>
<keyword evidence="4" id="KW-0732">Signal</keyword>
<dbReference type="PRINTS" id="PR00740">
    <property type="entry name" value="GLHYDRLASE27"/>
</dbReference>
<comment type="catalytic activity">
    <reaction evidence="1 8">
        <text>Hydrolysis of terminal, non-reducing alpha-D-galactose residues in alpha-D-galactosides, including galactose oligosaccharides, galactomannans and galactolipids.</text>
        <dbReference type="EC" id="3.2.1.22"/>
    </reaction>
</comment>
<sequence length="728" mass="81251">MADGDSRGGPNQALRILRGGGQEGKKRPDRVREKHHEVTEMKVLRLRLVVAVLVLLASPAAAARAPPRIEPLPTAALRRLYDISNYGKLQLNNGLALTPQMGWNSWNFFACNINETVIRETGSPEVSSFLHGQLLPDPKTFPSGIKALADYVHGKGLKLGIYSDAGVSTCQVRPGSLFHENDDAALFASWGVDYLKYDNCYNLGIKPEKRYPPMRDALNSTGRQIFYSLCEWGQDDPALWAGKVGNSWRTTDDIVDTWKSMTDIADKNNKWASYAGPGGWNDPDMLEVGNGGMTFAEYRSHFSIWALMKAPLLIGCDVRNMTSETLEILSNKEVIQVNQDPLGVQGRRILGEGKYGCREVWAGPLSENRLVVALWNRCSETANFTMKLPAVGLDGSSAYSVRDLWKASEIVSIYALWNRCSQTVNFTMKLPVVGLDGSSAYSVRDLWKETLTLQHHDGVVNEHQASCLHLRASDAIVVPLVAIFLMHQAVQETHESTTKIPSHCMSNQQDENNSQREYNPNNQSNQSTAVQMCVFQIAMDLELITQPPLSHQNTMQGGNNPKSDMLGAQNMEDAQTPSKVRSRAEQLVGHALIRALSSFKQNTVTPLSPTIVQKNTSFQNKTIVVRKKPNQQHSQKLKNKIKSHKSVIKVTRDLLTKKWGVILKYKQLDGLTLKQYLDTSKKPLSISDIEAITKLPETARRKARKKRVTRVKTSIAKKIKKEKKHSCL</sequence>
<dbReference type="SUPFAM" id="SSF51445">
    <property type="entry name" value="(Trans)glycosidases"/>
    <property type="match status" value="1"/>
</dbReference>
<dbReference type="EMBL" id="BQKI01000018">
    <property type="protein sequence ID" value="GJN10675.1"/>
    <property type="molecule type" value="Genomic_DNA"/>
</dbReference>
<dbReference type="PANTHER" id="PTHR11452">
    <property type="entry name" value="ALPHA-GALACTOSIDASE/ALPHA-N-ACETYLGALACTOSAMINIDASE"/>
    <property type="match status" value="1"/>
</dbReference>
<dbReference type="Pfam" id="PF16499">
    <property type="entry name" value="Melibiase_2"/>
    <property type="match status" value="1"/>
</dbReference>
<feature type="compositionally biased region" description="Polar residues" evidence="9">
    <location>
        <begin position="498"/>
        <end position="524"/>
    </location>
</feature>
<evidence type="ECO:0000256" key="6">
    <source>
        <dbReference type="ARBA" id="ARBA00023157"/>
    </source>
</evidence>
<dbReference type="Gene3D" id="3.20.20.70">
    <property type="entry name" value="Aldolase class I"/>
    <property type="match status" value="1"/>
</dbReference>
<dbReference type="InterPro" id="IPR013785">
    <property type="entry name" value="Aldolase_TIM"/>
</dbReference>
<evidence type="ECO:0000256" key="2">
    <source>
        <dbReference type="ARBA" id="ARBA00009743"/>
    </source>
</evidence>
<accession>A0AAV5DL83</accession>
<comment type="similarity">
    <text evidence="2 8">Belongs to the glycosyl hydrolase 27 family.</text>
</comment>
<gene>
    <name evidence="11" type="primary">ga28790</name>
    <name evidence="11" type="ORF">PR202_ga28790</name>
</gene>